<dbReference type="Proteomes" id="UP000580250">
    <property type="component" value="Unassembled WGS sequence"/>
</dbReference>
<name>A0A6V7XBD8_MELEN</name>
<dbReference type="OrthoDB" id="410104at2759"/>
<sequence>MERLILNHIIEHLNVNNIIVDSQFGFMKKRSTTLQMLSNFNSWYDAILNNKIIDCIFIDIKSAFDSVP</sequence>
<gene>
    <name evidence="1" type="ORF">MENT_LOCUS49726</name>
</gene>
<comment type="caution">
    <text evidence="1">The sequence shown here is derived from an EMBL/GenBank/DDBJ whole genome shotgun (WGS) entry which is preliminary data.</text>
</comment>
<accession>A0A6V7XBD8</accession>
<reference evidence="1 2" key="1">
    <citation type="submission" date="2020-08" db="EMBL/GenBank/DDBJ databases">
        <authorList>
            <person name="Koutsovoulos G."/>
            <person name="Danchin GJ E."/>
        </authorList>
    </citation>
    <scope>NUCLEOTIDE SEQUENCE [LARGE SCALE GENOMIC DNA]</scope>
</reference>
<organism evidence="1 2">
    <name type="scientific">Meloidogyne enterolobii</name>
    <name type="common">Root-knot nematode worm</name>
    <name type="synonym">Meloidogyne mayaguensis</name>
    <dbReference type="NCBI Taxonomy" id="390850"/>
    <lineage>
        <taxon>Eukaryota</taxon>
        <taxon>Metazoa</taxon>
        <taxon>Ecdysozoa</taxon>
        <taxon>Nematoda</taxon>
        <taxon>Chromadorea</taxon>
        <taxon>Rhabditida</taxon>
        <taxon>Tylenchina</taxon>
        <taxon>Tylenchomorpha</taxon>
        <taxon>Tylenchoidea</taxon>
        <taxon>Meloidogynidae</taxon>
        <taxon>Meloidogyninae</taxon>
        <taxon>Meloidogyne</taxon>
    </lineage>
</organism>
<protein>
    <submittedName>
        <fullName evidence="1">Uncharacterized protein</fullName>
    </submittedName>
</protein>
<proteinExistence type="predicted"/>
<evidence type="ECO:0000313" key="1">
    <source>
        <dbReference type="EMBL" id="CAD2196553.1"/>
    </source>
</evidence>
<dbReference type="AlphaFoldDB" id="A0A6V7XBD8"/>
<evidence type="ECO:0000313" key="2">
    <source>
        <dbReference type="Proteomes" id="UP000580250"/>
    </source>
</evidence>
<dbReference type="EMBL" id="CAJEWN010001331">
    <property type="protein sequence ID" value="CAD2196553.1"/>
    <property type="molecule type" value="Genomic_DNA"/>
</dbReference>